<name>A0ACD3YPD3_FUSSC</name>
<accession>A0ACD3YPD3</accession>
<evidence type="ECO:0000313" key="1">
    <source>
        <dbReference type="EMBL" id="UPK90774.1"/>
    </source>
</evidence>
<organism evidence="1 2">
    <name type="scientific">Fusarium solani subsp. cucurbitae</name>
    <name type="common">Neocosmosporum cucurbitae</name>
    <dbReference type="NCBI Taxonomy" id="2747967"/>
    <lineage>
        <taxon>Eukaryota</taxon>
        <taxon>Fungi</taxon>
        <taxon>Dikarya</taxon>
        <taxon>Ascomycota</taxon>
        <taxon>Pezizomycotina</taxon>
        <taxon>Sordariomycetes</taxon>
        <taxon>Hypocreomycetidae</taxon>
        <taxon>Hypocreales</taxon>
        <taxon>Nectriaceae</taxon>
        <taxon>Fusarium</taxon>
        <taxon>Fusarium solani species complex</taxon>
    </lineage>
</organism>
<evidence type="ECO:0000313" key="2">
    <source>
        <dbReference type="Proteomes" id="UP000830768"/>
    </source>
</evidence>
<proteinExistence type="predicted"/>
<dbReference type="Proteomes" id="UP000830768">
    <property type="component" value="Chromosome 2"/>
</dbReference>
<reference evidence="1" key="1">
    <citation type="submission" date="2021-11" db="EMBL/GenBank/DDBJ databases">
        <title>Fusarium solani-melongenae Genome sequencing and assembly.</title>
        <authorList>
            <person name="Xie S."/>
            <person name="Huang L."/>
            <person name="Zhang X."/>
        </authorList>
    </citation>
    <scope>NUCLEOTIDE SEQUENCE</scope>
    <source>
        <strain evidence="1">CRI 24-3</strain>
    </source>
</reference>
<sequence>MSSQRTPPRGPSKGHKRPMKPGKPGRPAKGTRSPNNDALAFQPPAEWQTWPEIMIQLDKLPKSVTTSDIWDWFSHEGEIAYIDISESTRDPGMSYAKIKFEPPPKRPFWSTGTYWVPHPDVHRYPNGLKIFVSQLRATPRLCVRSPVSPDRYHPVKITLHPLAIQFGSMLGPRSIKVMKSFYSTVDEHTLKLEVSLKAKAMRLTAFFPMEVETRGGKHVRHHKVTIDFSKMKHLHQSPADENGCALVVPVSVPPQYYWKQPNIRSSFSDDANTWCASETWNRATDLVEQAGIPMKHPVALHNDYQDPGFIDIGRWTTIRFVLDASTPAAKLANQQLVSALDDFNITTQVHEEGDFRVTHGAHADMWKHLEQPTLVENGNALEMLQQTSDAIIQLPFEARYQLEVCISRNILNEHTITLEFLEKLASMNPRKARLYLEYLADQGEPVQNPMSVFQNPEAESFSPIVRIPQYCALVRKVVITPTTIRFNSPAMEMSNRVMRQYKHIQDRFLRIQFVEELENNKITINKDKIDEIYKRVLRTMYQGIRIGDRTYEFLAFGSSQLRVNGAYFFCPTEHTSCDDIRKWMGQFSHIKIVAKYAARLGQCFSTTREVRGISSPSIREIPDIERNGHCFTDGVGKISPFVAQLVNEDMALDIFDKPSAFQFRMGGCKGVLTVWPDAKGMEVHVRESQKKFEADSKGLEIIRCAGFATATLNRQTIIILESLGVPIKAFTDLLDQQLGSYEQAMQDNGVAIEMLAKFVDEHQTNLVIAELLKAEFKTDELREPFVINVLSLWRAWSLKILKEKARIQIEKSAFVLGCVDETETLRGHSKDSEGSKAKDVNMLPQIFLQITDSRNYNKTHIIRGLCIVGRNPSLHPGDIRVVEAVDCPKLHHIKDVVVFPATGDRPVPNMLSGGDLDGDDFFVMWEPSLMPKTWNYSPMDYAAPKPQELDRDVNVDDLRNFFVKYLKNDKLPLIATSHLGFADQLGPMSPKCLELAELHSKAVDYPKTGEPATLRRDQNPQKWPHFMEKKKTYHSHKALGVIYDKVVNKAIRFNPIWDSPFDDRITRKYKLDNELLKAARRIKSQYDTAVRRLLSQHDLKTEFELWTGFAMSKPAVGTDYKLQESLSHEYDALKCRFREICYEAAGGKLTDQVDRFVAAMYTVTEEETKIALFEHHRGPINDAGHILQPRKLESKSMPLISFPWIFHWVMCRLALGAKYDPKASVLAAAHRRVTQHSKSSTDPGPSQVSACSEQEQETTSEPDLGPEVHTRLPDGTVVHRGQPPALFEPDDESCHDDDDVPSETLLSMADEGKAPTGQDKSELTDSSSNNNRGEASPEASDEAPEEGDTCGGQGQVMEQDVEEESAMDRLGCLTGE</sequence>
<gene>
    <name evidence="1" type="ORF">LCI18_001709</name>
</gene>
<keyword evidence="2" id="KW-1185">Reference proteome</keyword>
<protein>
    <submittedName>
        <fullName evidence="1">Uncharacterized protein</fullName>
    </submittedName>
</protein>
<dbReference type="EMBL" id="CP090031">
    <property type="protein sequence ID" value="UPK90774.1"/>
    <property type="molecule type" value="Genomic_DNA"/>
</dbReference>